<reference evidence="1" key="1">
    <citation type="submission" date="2023-07" db="EMBL/GenBank/DDBJ databases">
        <title>draft genome sequence of fig (Ficus carica).</title>
        <authorList>
            <person name="Takahashi T."/>
            <person name="Nishimura K."/>
        </authorList>
    </citation>
    <scope>NUCLEOTIDE SEQUENCE</scope>
</reference>
<proteinExistence type="predicted"/>
<evidence type="ECO:0000313" key="2">
    <source>
        <dbReference type="Proteomes" id="UP001187192"/>
    </source>
</evidence>
<protein>
    <submittedName>
        <fullName evidence="1">Uncharacterized protein</fullName>
    </submittedName>
</protein>
<keyword evidence="2" id="KW-1185">Reference proteome</keyword>
<accession>A0AA88EH51</accession>
<gene>
    <name evidence="1" type="ORF">TIFTF001_054374</name>
</gene>
<evidence type="ECO:0000313" key="1">
    <source>
        <dbReference type="EMBL" id="GMN74053.1"/>
    </source>
</evidence>
<organism evidence="1 2">
    <name type="scientific">Ficus carica</name>
    <name type="common">Common fig</name>
    <dbReference type="NCBI Taxonomy" id="3494"/>
    <lineage>
        <taxon>Eukaryota</taxon>
        <taxon>Viridiplantae</taxon>
        <taxon>Streptophyta</taxon>
        <taxon>Embryophyta</taxon>
        <taxon>Tracheophyta</taxon>
        <taxon>Spermatophyta</taxon>
        <taxon>Magnoliopsida</taxon>
        <taxon>eudicotyledons</taxon>
        <taxon>Gunneridae</taxon>
        <taxon>Pentapetalae</taxon>
        <taxon>rosids</taxon>
        <taxon>fabids</taxon>
        <taxon>Rosales</taxon>
        <taxon>Moraceae</taxon>
        <taxon>Ficeae</taxon>
        <taxon>Ficus</taxon>
    </lineage>
</organism>
<dbReference type="Gramene" id="FCD_00022701-RA">
    <property type="protein sequence ID" value="FCD_00022701-RA:cds"/>
    <property type="gene ID" value="FCD_00022701"/>
</dbReference>
<dbReference type="Proteomes" id="UP001187192">
    <property type="component" value="Unassembled WGS sequence"/>
</dbReference>
<sequence>MADKGGRAGKVIDLVDLEEERLNNTMVLSMADNTDEPAGQQASSLVCRSKTHELRLHMP</sequence>
<comment type="caution">
    <text evidence="1">The sequence shown here is derived from an EMBL/GenBank/DDBJ whole genome shotgun (WGS) entry which is preliminary data.</text>
</comment>
<dbReference type="EMBL" id="BTGU01014544">
    <property type="protein sequence ID" value="GMN74053.1"/>
    <property type="molecule type" value="Genomic_DNA"/>
</dbReference>
<dbReference type="AlphaFoldDB" id="A0AA88EH51"/>
<name>A0AA88EH51_FICCA</name>